<organism evidence="1 2">
    <name type="scientific">Kosakonia calanthes</name>
    <dbReference type="NCBI Taxonomy" id="3139408"/>
    <lineage>
        <taxon>Bacteria</taxon>
        <taxon>Pseudomonadati</taxon>
        <taxon>Pseudomonadota</taxon>
        <taxon>Gammaproteobacteria</taxon>
        <taxon>Enterobacterales</taxon>
        <taxon>Enterobacteriaceae</taxon>
        <taxon>Kosakonia</taxon>
    </lineage>
</organism>
<proteinExistence type="predicted"/>
<reference evidence="1 2" key="1">
    <citation type="submission" date="2024-04" db="EMBL/GenBank/DDBJ databases">
        <title>Kosakonia calanthae sp. nov., a halophilic bacterium isolated from leaves of Calanthe tiplacata.</title>
        <authorList>
            <person name="Wu P."/>
        </authorList>
    </citation>
    <scope>NUCLEOTIDE SEQUENCE [LARGE SCALE GENOMIC DNA]</scope>
    <source>
        <strain evidence="1 2">BYX6</strain>
    </source>
</reference>
<dbReference type="EMBL" id="CP151800">
    <property type="protein sequence ID" value="WZV98513.1"/>
    <property type="molecule type" value="Genomic_DNA"/>
</dbReference>
<accession>A0ABZ3B588</accession>
<evidence type="ECO:0000313" key="1">
    <source>
        <dbReference type="EMBL" id="WZV98513.1"/>
    </source>
</evidence>
<sequence>MVGLSVRGLRRVALRLPGLRQREFAGYVFAWPVGSRLRRVALRLPGLRQREFAG</sequence>
<dbReference type="Proteomes" id="UP001466893">
    <property type="component" value="Chromosome"/>
</dbReference>
<keyword evidence="2" id="KW-1185">Reference proteome</keyword>
<evidence type="ECO:0000313" key="2">
    <source>
        <dbReference type="Proteomes" id="UP001466893"/>
    </source>
</evidence>
<protein>
    <submittedName>
        <fullName evidence="1">Uncharacterized protein</fullName>
    </submittedName>
</protein>
<dbReference type="RefSeq" id="WP_342323116.1">
    <property type="nucleotide sequence ID" value="NZ_CP151800.1"/>
</dbReference>
<gene>
    <name evidence="1" type="ORF">AAEY27_01035</name>
</gene>
<name>A0ABZ3B588_9ENTR</name>